<dbReference type="GO" id="GO:0005737">
    <property type="term" value="C:cytoplasm"/>
    <property type="evidence" value="ECO:0007669"/>
    <property type="project" value="UniProtKB-SubCell"/>
</dbReference>
<evidence type="ECO:0000313" key="13">
    <source>
        <dbReference type="EMBL" id="MDK6028561.1"/>
    </source>
</evidence>
<evidence type="ECO:0000256" key="1">
    <source>
        <dbReference type="ARBA" id="ARBA00004496"/>
    </source>
</evidence>
<dbReference type="Pfam" id="PF00749">
    <property type="entry name" value="tRNA-synt_1c"/>
    <property type="match status" value="1"/>
</dbReference>
<dbReference type="NCBIfam" id="TIGR00463">
    <property type="entry name" value="gltX_arch"/>
    <property type="match status" value="1"/>
</dbReference>
<dbReference type="Proteomes" id="UP001529235">
    <property type="component" value="Unassembled WGS sequence"/>
</dbReference>
<keyword evidence="8 10" id="KW-0030">Aminoacyl-tRNA synthetase</keyword>
<dbReference type="EC" id="6.1.1.17" evidence="10"/>
<name>A0ABD4Z5J2_9CREN</name>
<evidence type="ECO:0000256" key="7">
    <source>
        <dbReference type="ARBA" id="ARBA00022917"/>
    </source>
</evidence>
<protein>
    <recommendedName>
        <fullName evidence="10">Glutamate--tRNA ligase</fullName>
        <ecNumber evidence="10">6.1.1.17</ecNumber>
    </recommendedName>
    <alternativeName>
        <fullName evidence="10">Glutamyl-tRNA synthetase</fullName>
        <shortName evidence="10">GluRS</shortName>
    </alternativeName>
</protein>
<dbReference type="InterPro" id="IPR011035">
    <property type="entry name" value="Ribosomal_bL25/Gln-tRNA_synth"/>
</dbReference>
<dbReference type="InterPro" id="IPR014729">
    <property type="entry name" value="Rossmann-like_a/b/a_fold"/>
</dbReference>
<evidence type="ECO:0000256" key="3">
    <source>
        <dbReference type="ARBA" id="ARBA00022490"/>
    </source>
</evidence>
<evidence type="ECO:0000256" key="6">
    <source>
        <dbReference type="ARBA" id="ARBA00022840"/>
    </source>
</evidence>
<dbReference type="EMBL" id="JASNVW010000002">
    <property type="protein sequence ID" value="MDK6028561.1"/>
    <property type="molecule type" value="Genomic_DNA"/>
</dbReference>
<dbReference type="Gene3D" id="2.40.240.100">
    <property type="match status" value="1"/>
</dbReference>
<dbReference type="Gene3D" id="3.40.50.620">
    <property type="entry name" value="HUPs"/>
    <property type="match status" value="1"/>
</dbReference>
<dbReference type="HAMAP" id="MF_02076">
    <property type="entry name" value="Glu_tRNA_synth_type2"/>
    <property type="match status" value="1"/>
</dbReference>
<dbReference type="PANTHER" id="PTHR43097">
    <property type="entry name" value="GLUTAMINE-TRNA LIGASE"/>
    <property type="match status" value="1"/>
</dbReference>
<feature type="short sequence motif" description="'HIGH' region" evidence="10">
    <location>
        <begin position="113"/>
        <end position="123"/>
    </location>
</feature>
<proteinExistence type="inferred from homology"/>
<evidence type="ECO:0000256" key="9">
    <source>
        <dbReference type="ARBA" id="ARBA00048351"/>
    </source>
</evidence>
<evidence type="ECO:0000313" key="14">
    <source>
        <dbReference type="Proteomes" id="UP001529235"/>
    </source>
</evidence>
<dbReference type="InterPro" id="IPR000924">
    <property type="entry name" value="Glu/Gln-tRNA-synth"/>
</dbReference>
<keyword evidence="5 10" id="KW-0547">Nucleotide-binding</keyword>
<keyword evidence="4 10" id="KW-0436">Ligase</keyword>
<evidence type="ECO:0000256" key="5">
    <source>
        <dbReference type="ARBA" id="ARBA00022741"/>
    </source>
</evidence>
<dbReference type="GO" id="GO:0004818">
    <property type="term" value="F:glutamate-tRNA ligase activity"/>
    <property type="evidence" value="ECO:0007669"/>
    <property type="project" value="UniProtKB-UniRule"/>
</dbReference>
<keyword evidence="7 10" id="KW-0648">Protein biosynthesis</keyword>
<dbReference type="SUPFAM" id="SSF50715">
    <property type="entry name" value="Ribosomal protein L25-like"/>
    <property type="match status" value="1"/>
</dbReference>
<evidence type="ECO:0000256" key="2">
    <source>
        <dbReference type="ARBA" id="ARBA00008927"/>
    </source>
</evidence>
<evidence type="ECO:0000259" key="11">
    <source>
        <dbReference type="Pfam" id="PF00749"/>
    </source>
</evidence>
<accession>A0ABD4Z5J2</accession>
<dbReference type="InterPro" id="IPR020058">
    <property type="entry name" value="Glu/Gln-tRNA-synth_Ib_cat-dom"/>
</dbReference>
<evidence type="ECO:0000259" key="12">
    <source>
        <dbReference type="Pfam" id="PF03950"/>
    </source>
</evidence>
<feature type="domain" description="Glutamyl/glutaminyl-tRNA synthetase class Ib catalytic" evidence="11">
    <location>
        <begin position="107"/>
        <end position="417"/>
    </location>
</feature>
<dbReference type="PRINTS" id="PR00987">
    <property type="entry name" value="TRNASYNTHGLU"/>
</dbReference>
<dbReference type="SUPFAM" id="SSF52374">
    <property type="entry name" value="Nucleotidylyl transferase"/>
    <property type="match status" value="1"/>
</dbReference>
<reference evidence="13 14" key="1">
    <citation type="submission" date="2023-05" db="EMBL/GenBank/DDBJ databases">
        <title>A new hyperthermophilic archaea 'Ignisphaera cupida' sp. nov. and description of the family 'Ignisphaeraceae' fam. nov.</title>
        <authorList>
            <person name="Podosokorskaya O.A."/>
            <person name="Elcheninov A.G."/>
            <person name="Klukina A."/>
            <person name="Merkel A.Y."/>
        </authorList>
    </citation>
    <scope>NUCLEOTIDE SEQUENCE [LARGE SCALE GENOMIC DNA]</scope>
    <source>
        <strain evidence="13 14">4213-co</strain>
    </source>
</reference>
<dbReference type="InterPro" id="IPR020056">
    <property type="entry name" value="Rbsml_bL25/Gln-tRNA_synth_N"/>
</dbReference>
<dbReference type="InterPro" id="IPR004526">
    <property type="entry name" value="Glu-tRNA-synth_arc/euk"/>
</dbReference>
<dbReference type="RefSeq" id="WP_285273542.1">
    <property type="nucleotide sequence ID" value="NZ_JASNVW010000002.1"/>
</dbReference>
<keyword evidence="6 10" id="KW-0067">ATP-binding</keyword>
<comment type="catalytic activity">
    <reaction evidence="9 10">
        <text>tRNA(Glu) + L-glutamate + ATP = L-glutamyl-tRNA(Glu) + AMP + diphosphate</text>
        <dbReference type="Rhea" id="RHEA:23540"/>
        <dbReference type="Rhea" id="RHEA-COMP:9663"/>
        <dbReference type="Rhea" id="RHEA-COMP:9680"/>
        <dbReference type="ChEBI" id="CHEBI:29985"/>
        <dbReference type="ChEBI" id="CHEBI:30616"/>
        <dbReference type="ChEBI" id="CHEBI:33019"/>
        <dbReference type="ChEBI" id="CHEBI:78442"/>
        <dbReference type="ChEBI" id="CHEBI:78520"/>
        <dbReference type="ChEBI" id="CHEBI:456215"/>
        <dbReference type="EC" id="6.1.1.17"/>
    </reaction>
</comment>
<evidence type="ECO:0000256" key="4">
    <source>
        <dbReference type="ARBA" id="ARBA00022598"/>
    </source>
</evidence>
<comment type="subcellular location">
    <subcellularLocation>
        <location evidence="1 10">Cytoplasm</location>
    </subcellularLocation>
</comment>
<dbReference type="AlphaFoldDB" id="A0ABD4Z5J2"/>
<dbReference type="PANTHER" id="PTHR43097:SF5">
    <property type="entry name" value="GLUTAMATE--TRNA LIGASE"/>
    <property type="match status" value="1"/>
</dbReference>
<keyword evidence="14" id="KW-1185">Reference proteome</keyword>
<keyword evidence="3 10" id="KW-0963">Cytoplasm</keyword>
<sequence>MSSGFQDAIKQQIEKSALKYAVENRLKYGEAKQGPVMNKVLGEFKEFRHLAREIAGIVANVVKHVNSLSDSELKDLAEKLSLTESRESRKEERVLPPLPNVDKWKNVVTRFAPNPDFPIHLGNARAAILSHEYAKMYKGKFILRFEDTDPRTKPPLPFSYTIIEDDLKWLGVLWDEKYVQSMRMEKYYSIAKKLIELGYAYIDLCKSEVFKEYRNAGKACPHRDLSPEQHLELFEKIFAGEFGEGEAVIRIKTDLNHPDPAIRDWVMFRIIDTSKNPHPVTGDKYRLWPTYNFAAAVDDYLLGVSHILRGKEHALNTAKQVYIYKYLGWKYPEVVNFGRVGLEGLILSKTWIKNQLKMNPEKFTGFDDIRFATISSLRRRGVLPETIREIILGLGLSPVDAKISWVNLAAINRKNVDPIAKRVFVVCNPIKLHLEGVKTPVEVEIPYHPSKDLGKRKIMLTKPEVWISIKDVENMKRGVVIRLMELFNIVVKEQTKDYVIAYYHSNSLEEARKHNASIIQWSPCEQSTKVDILRAEGMRLKRERCVGEQALKTLKEGEIIQMVRLGFGKIEKIQENKITIIYTHE</sequence>
<comment type="function">
    <text evidence="10">Catalyzes the attachment of glutamate to tRNA(Glu) in a two-step reaction: glutamate is first activated by ATP to form Glu-AMP and then transferred to the acceptor end of tRNA(Glu).</text>
</comment>
<dbReference type="Gene3D" id="2.40.240.10">
    <property type="entry name" value="Ribosomal Protein L25, Chain P"/>
    <property type="match status" value="1"/>
</dbReference>
<dbReference type="Pfam" id="PF03950">
    <property type="entry name" value="tRNA-synt_1c_C"/>
    <property type="match status" value="1"/>
</dbReference>
<dbReference type="InterPro" id="IPR020059">
    <property type="entry name" value="Glu/Gln-tRNA-synth_Ib_codon-bd"/>
</dbReference>
<dbReference type="InterPro" id="IPR050132">
    <property type="entry name" value="Gln/Glu-tRNA_Ligase"/>
</dbReference>
<dbReference type="GO" id="GO:0006424">
    <property type="term" value="P:glutamyl-tRNA aminoacylation"/>
    <property type="evidence" value="ECO:0007669"/>
    <property type="project" value="UniProtKB-UniRule"/>
</dbReference>
<gene>
    <name evidence="10" type="primary">gltX</name>
    <name evidence="13" type="ORF">QPL79_04230</name>
</gene>
<dbReference type="GO" id="GO:0005524">
    <property type="term" value="F:ATP binding"/>
    <property type="evidence" value="ECO:0007669"/>
    <property type="project" value="UniProtKB-UniRule"/>
</dbReference>
<feature type="domain" description="Glutamyl/glutaminyl-tRNA synthetase class Ib anti-codon binding" evidence="12">
    <location>
        <begin position="420"/>
        <end position="495"/>
    </location>
</feature>
<evidence type="ECO:0000256" key="10">
    <source>
        <dbReference type="HAMAP-Rule" id="MF_02076"/>
    </source>
</evidence>
<comment type="similarity">
    <text evidence="2 10">Belongs to the class-I aminoacyl-tRNA synthetase family. Glutamate--tRNA ligase type 2 subfamily.</text>
</comment>
<comment type="caution">
    <text evidence="13">The sequence shown here is derived from an EMBL/GenBank/DDBJ whole genome shotgun (WGS) entry which is preliminary data.</text>
</comment>
<organism evidence="13 14">
    <name type="scientific">Ignisphaera cupida</name>
    <dbReference type="NCBI Taxonomy" id="3050454"/>
    <lineage>
        <taxon>Archaea</taxon>
        <taxon>Thermoproteota</taxon>
        <taxon>Thermoprotei</taxon>
        <taxon>Desulfurococcales</taxon>
        <taxon>Desulfurococcaceae</taxon>
        <taxon>Ignisphaera</taxon>
    </lineage>
</organism>
<evidence type="ECO:0000256" key="8">
    <source>
        <dbReference type="ARBA" id="ARBA00023146"/>
    </source>
</evidence>
<dbReference type="NCBIfam" id="NF003169">
    <property type="entry name" value="PRK04156.1"/>
    <property type="match status" value="1"/>
</dbReference>